<accession>A0AAE3KAL0</accession>
<dbReference type="EMBL" id="JALJXV010000002">
    <property type="protein sequence ID" value="MCP1673669.1"/>
    <property type="molecule type" value="Genomic_DNA"/>
</dbReference>
<reference evidence="2" key="1">
    <citation type="submission" date="2022-03" db="EMBL/GenBank/DDBJ databases">
        <title>Genomic Encyclopedia of Type Strains, Phase III (KMG-III): the genomes of soil and plant-associated and newly described type strains.</title>
        <authorList>
            <person name="Whitman W."/>
        </authorList>
    </citation>
    <scope>NUCLEOTIDE SEQUENCE</scope>
    <source>
        <strain evidence="2">ANL 6-2</strain>
    </source>
</reference>
<dbReference type="SUPFAM" id="SSF55298">
    <property type="entry name" value="YjgF-like"/>
    <property type="match status" value="1"/>
</dbReference>
<organism evidence="2 3">
    <name type="scientific">Natronocella acetinitrilica</name>
    <dbReference type="NCBI Taxonomy" id="414046"/>
    <lineage>
        <taxon>Bacteria</taxon>
        <taxon>Pseudomonadati</taxon>
        <taxon>Pseudomonadota</taxon>
        <taxon>Gammaproteobacteria</taxon>
        <taxon>Chromatiales</taxon>
        <taxon>Ectothiorhodospiraceae</taxon>
        <taxon>Natronocella</taxon>
    </lineage>
</organism>
<proteinExistence type="predicted"/>
<dbReference type="Pfam" id="PF14588">
    <property type="entry name" value="YjgF_endoribonc"/>
    <property type="match status" value="1"/>
</dbReference>
<name>A0AAE3KAL0_9GAMM</name>
<dbReference type="PANTHER" id="PTHR43760:SF1">
    <property type="entry name" value="ENDORIBONUCLEASE L-PSP_CHORISMATE MUTASE-LIKE DOMAIN-CONTAINING PROTEIN"/>
    <property type="match status" value="1"/>
</dbReference>
<dbReference type="Gene3D" id="3.30.1330.40">
    <property type="entry name" value="RutC-like"/>
    <property type="match status" value="1"/>
</dbReference>
<gene>
    <name evidence="2" type="ORF">J2T57_000768</name>
</gene>
<dbReference type="RefSeq" id="WP_253474487.1">
    <property type="nucleotide sequence ID" value="NZ_JALJXV010000002.1"/>
</dbReference>
<dbReference type="CDD" id="cd02199">
    <property type="entry name" value="YjgF_YER057c_UK114_like_1"/>
    <property type="match status" value="1"/>
</dbReference>
<comment type="caution">
    <text evidence="2">The sequence shown here is derived from an EMBL/GenBank/DDBJ whole genome shotgun (WGS) entry which is preliminary data.</text>
</comment>
<dbReference type="PANTHER" id="PTHR43760">
    <property type="entry name" value="ENDORIBONUCLEASE-RELATED"/>
    <property type="match status" value="1"/>
</dbReference>
<evidence type="ECO:0000259" key="1">
    <source>
        <dbReference type="Pfam" id="PF14588"/>
    </source>
</evidence>
<sequence length="166" mass="17485">MATMNWAGLKLPRCPQPAGNFRPYNITGNLVFLAGQTCQVDGRMAYTGKVGEGLSVDEGYQAARICMQNLLAALALAIDDDWTRVQRCIRLTGYVNAAADFAEVPRVINGASDLIGELMGENGHHARTAIGVATLPGNAAVEVEGIFEISAATRSDGHPPPFVGGA</sequence>
<dbReference type="InterPro" id="IPR035959">
    <property type="entry name" value="RutC-like_sf"/>
</dbReference>
<dbReference type="InterPro" id="IPR013813">
    <property type="entry name" value="Endoribo_LPSP/chorism_mut-like"/>
</dbReference>
<keyword evidence="3" id="KW-1185">Reference proteome</keyword>
<evidence type="ECO:0000313" key="3">
    <source>
        <dbReference type="Proteomes" id="UP001205843"/>
    </source>
</evidence>
<dbReference type="Proteomes" id="UP001205843">
    <property type="component" value="Unassembled WGS sequence"/>
</dbReference>
<evidence type="ECO:0000313" key="2">
    <source>
        <dbReference type="EMBL" id="MCP1673669.1"/>
    </source>
</evidence>
<dbReference type="AlphaFoldDB" id="A0AAE3KAL0"/>
<protein>
    <submittedName>
        <fullName evidence="2">Enamine deaminase RidA (YjgF/YER057c/UK114 family)</fullName>
    </submittedName>
</protein>
<feature type="domain" description="Endoribonuclease L-PSP/chorismate mutase-like" evidence="1">
    <location>
        <begin position="6"/>
        <end position="140"/>
    </location>
</feature>